<dbReference type="Pfam" id="PF02310">
    <property type="entry name" value="B12-binding"/>
    <property type="match status" value="1"/>
</dbReference>
<evidence type="ECO:0000256" key="5">
    <source>
        <dbReference type="ARBA" id="ARBA00022723"/>
    </source>
</evidence>
<dbReference type="Gene3D" id="3.20.20.70">
    <property type="entry name" value="Aldolase class I"/>
    <property type="match status" value="1"/>
</dbReference>
<keyword evidence="6" id="KW-0408">Iron</keyword>
<keyword evidence="2" id="KW-0489">Methyltransferase</keyword>
<dbReference type="PROSITE" id="PS51332">
    <property type="entry name" value="B12_BINDING"/>
    <property type="match status" value="1"/>
</dbReference>
<reference evidence="10 11" key="1">
    <citation type="submission" date="2020-08" db="EMBL/GenBank/DDBJ databases">
        <title>Edaphobacter telluris sp. nov. and Acidobacterium dinghuensis sp. nov., two acidobacteria isolated from forest soil.</title>
        <authorList>
            <person name="Fu J."/>
            <person name="Qiu L."/>
        </authorList>
    </citation>
    <scope>NUCLEOTIDE SEQUENCE [LARGE SCALE GENOMIC DNA]</scope>
    <source>
        <strain evidence="10">4Y35</strain>
    </source>
</reference>
<dbReference type="InterPro" id="IPR006158">
    <property type="entry name" value="Cobalamin-bd"/>
</dbReference>
<keyword evidence="4" id="KW-0949">S-adenosyl-L-methionine</keyword>
<dbReference type="CDD" id="cd02068">
    <property type="entry name" value="radical_SAM_B12_BD"/>
    <property type="match status" value="1"/>
</dbReference>
<dbReference type="InterPro" id="IPR013785">
    <property type="entry name" value="Aldolase_TIM"/>
</dbReference>
<evidence type="ECO:0000256" key="2">
    <source>
        <dbReference type="ARBA" id="ARBA00022603"/>
    </source>
</evidence>
<dbReference type="PANTHER" id="PTHR43409:SF7">
    <property type="entry name" value="BLL1977 PROTEIN"/>
    <property type="match status" value="1"/>
</dbReference>
<dbReference type="SFLD" id="SFLDG01123">
    <property type="entry name" value="methyltransferase_(Class_B)"/>
    <property type="match status" value="1"/>
</dbReference>
<dbReference type="InterPro" id="IPR036724">
    <property type="entry name" value="Cobalamin-bd_sf"/>
</dbReference>
<dbReference type="GO" id="GO:0003824">
    <property type="term" value="F:catalytic activity"/>
    <property type="evidence" value="ECO:0007669"/>
    <property type="project" value="InterPro"/>
</dbReference>
<dbReference type="GO" id="GO:0051539">
    <property type="term" value="F:4 iron, 4 sulfur cluster binding"/>
    <property type="evidence" value="ECO:0007669"/>
    <property type="project" value="UniProtKB-KW"/>
</dbReference>
<dbReference type="GO" id="GO:0031419">
    <property type="term" value="F:cobalamin binding"/>
    <property type="evidence" value="ECO:0007669"/>
    <property type="project" value="InterPro"/>
</dbReference>
<dbReference type="InterPro" id="IPR058240">
    <property type="entry name" value="rSAM_sf"/>
</dbReference>
<evidence type="ECO:0000256" key="7">
    <source>
        <dbReference type="ARBA" id="ARBA00023014"/>
    </source>
</evidence>
<keyword evidence="11" id="KW-1185">Reference proteome</keyword>
<dbReference type="PANTHER" id="PTHR43409">
    <property type="entry name" value="ANAEROBIC MAGNESIUM-PROTOPORPHYRIN IX MONOMETHYL ESTER CYCLASE-RELATED"/>
    <property type="match status" value="1"/>
</dbReference>
<dbReference type="Pfam" id="PF04055">
    <property type="entry name" value="Radical_SAM"/>
    <property type="match status" value="1"/>
</dbReference>
<dbReference type="InterPro" id="IPR051198">
    <property type="entry name" value="BchE-like"/>
</dbReference>
<dbReference type="Gene3D" id="3.40.50.280">
    <property type="entry name" value="Cobalamin-binding domain"/>
    <property type="match status" value="1"/>
</dbReference>
<dbReference type="EMBL" id="CP060394">
    <property type="protein sequence ID" value="QNI34123.1"/>
    <property type="molecule type" value="Genomic_DNA"/>
</dbReference>
<dbReference type="AlphaFoldDB" id="A0A7G8BNK3"/>
<dbReference type="InterPro" id="IPR034466">
    <property type="entry name" value="Methyltransferase_Class_B"/>
</dbReference>
<dbReference type="CDD" id="cd01335">
    <property type="entry name" value="Radical_SAM"/>
    <property type="match status" value="1"/>
</dbReference>
<dbReference type="RefSeq" id="WP_186746023.1">
    <property type="nucleotide sequence ID" value="NZ_CP060394.1"/>
</dbReference>
<proteinExistence type="predicted"/>
<name>A0A7G8BNK3_9BACT</name>
<dbReference type="SFLD" id="SFLDG01082">
    <property type="entry name" value="B12-binding_domain_containing"/>
    <property type="match status" value="1"/>
</dbReference>
<feature type="domain" description="B12-binding" evidence="8">
    <location>
        <begin position="21"/>
        <end position="152"/>
    </location>
</feature>
<dbReference type="SFLD" id="SFLDS00029">
    <property type="entry name" value="Radical_SAM"/>
    <property type="match status" value="1"/>
</dbReference>
<dbReference type="Proteomes" id="UP000515312">
    <property type="component" value="Chromosome"/>
</dbReference>
<evidence type="ECO:0000313" key="10">
    <source>
        <dbReference type="EMBL" id="QNI34123.1"/>
    </source>
</evidence>
<evidence type="ECO:0000259" key="9">
    <source>
        <dbReference type="PROSITE" id="PS51918"/>
    </source>
</evidence>
<protein>
    <submittedName>
        <fullName evidence="10">Cobalamin B12-binding domain-containing protein</fullName>
    </submittedName>
</protein>
<accession>A0A7G8BNK3</accession>
<dbReference type="SUPFAM" id="SSF102114">
    <property type="entry name" value="Radical SAM enzymes"/>
    <property type="match status" value="1"/>
</dbReference>
<dbReference type="SUPFAM" id="SSF52242">
    <property type="entry name" value="Cobalamin (vitamin B12)-binding domain"/>
    <property type="match status" value="1"/>
</dbReference>
<gene>
    <name evidence="10" type="ORF">H7849_09565</name>
</gene>
<evidence type="ECO:0000256" key="6">
    <source>
        <dbReference type="ARBA" id="ARBA00023004"/>
    </source>
</evidence>
<evidence type="ECO:0000256" key="3">
    <source>
        <dbReference type="ARBA" id="ARBA00022679"/>
    </source>
</evidence>
<dbReference type="InterPro" id="IPR006638">
    <property type="entry name" value="Elp3/MiaA/NifB-like_rSAM"/>
</dbReference>
<keyword evidence="3" id="KW-0808">Transferase</keyword>
<keyword evidence="7" id="KW-0411">Iron-sulfur</keyword>
<dbReference type="InterPro" id="IPR007197">
    <property type="entry name" value="rSAM"/>
</dbReference>
<evidence type="ECO:0000313" key="11">
    <source>
        <dbReference type="Proteomes" id="UP000515312"/>
    </source>
</evidence>
<dbReference type="PROSITE" id="PS51918">
    <property type="entry name" value="RADICAL_SAM"/>
    <property type="match status" value="1"/>
</dbReference>
<dbReference type="GO" id="GO:0005829">
    <property type="term" value="C:cytosol"/>
    <property type="evidence" value="ECO:0007669"/>
    <property type="project" value="TreeGrafter"/>
</dbReference>
<evidence type="ECO:0000256" key="1">
    <source>
        <dbReference type="ARBA" id="ARBA00001966"/>
    </source>
</evidence>
<organism evidence="10 11">
    <name type="scientific">Alloacidobacterium dinghuense</name>
    <dbReference type="NCBI Taxonomy" id="2763107"/>
    <lineage>
        <taxon>Bacteria</taxon>
        <taxon>Pseudomonadati</taxon>
        <taxon>Acidobacteriota</taxon>
        <taxon>Terriglobia</taxon>
        <taxon>Terriglobales</taxon>
        <taxon>Acidobacteriaceae</taxon>
        <taxon>Alloacidobacterium</taxon>
    </lineage>
</organism>
<dbReference type="SMART" id="SM00729">
    <property type="entry name" value="Elp3"/>
    <property type="match status" value="1"/>
</dbReference>
<comment type="cofactor">
    <cofactor evidence="1">
        <name>[4Fe-4S] cluster</name>
        <dbReference type="ChEBI" id="CHEBI:49883"/>
    </cofactor>
</comment>
<evidence type="ECO:0000259" key="8">
    <source>
        <dbReference type="PROSITE" id="PS51332"/>
    </source>
</evidence>
<sequence length="551" mass="63108">MPDLLNVCSDFGTTLARPRDASRAVVLIGFKRQGNLGLGYLASTLRARGYRVDILDFEDPYEEIEAAVLSAQPVLVGFSLIFQFYIVRFERLMCRLRADGVNAHFTMGGHFPSLSYEHALELAPQLDSVVRFEGELTLLELVDCLTVGREWRSIQGIAYRQDERAVATQLRPLIHDLDEIPYPDRAIQPRVILGRPVMQMLASRGCARTCSFCSIHMFYRSAPGKVVRTRKPAEIAREMRMLHEERGISLFLFQDDDFPVFGPAWHRWTREFLAELYRQDLPSHILWKINARADAVDPDLFAEMRDAGMYLVYMGLESGSEEGLVTLNKSITVQQNIRAVDCLKELNILFDFGFMLLDPSSTFQSILENVAFLRRIVGDGYMAAEFCRMIPYDGTPIKEQLAQQGRLRGDVCNPDYDFLDPRLHDFYAAVSELLNITGWIHGLQALSPQLKNLWSEFAVIERLFPSVPDIQAYKSELRQITKASNEVLFQVVEDLAYAFIEDRRPNHSQYALREKCSRFVDGMLIARNEFVMRNRLYFLKELGIEEPQAVA</sequence>
<feature type="domain" description="Radical SAM core" evidence="9">
    <location>
        <begin position="192"/>
        <end position="429"/>
    </location>
</feature>
<evidence type="ECO:0000256" key="4">
    <source>
        <dbReference type="ARBA" id="ARBA00022691"/>
    </source>
</evidence>
<dbReference type="KEGG" id="adin:H7849_09565"/>
<keyword evidence="5" id="KW-0479">Metal-binding</keyword>
<dbReference type="GO" id="GO:0046872">
    <property type="term" value="F:metal ion binding"/>
    <property type="evidence" value="ECO:0007669"/>
    <property type="project" value="UniProtKB-KW"/>
</dbReference>